<keyword evidence="3" id="KW-1185">Reference proteome</keyword>
<evidence type="ECO:0000313" key="3">
    <source>
        <dbReference type="Proteomes" id="UP000198546"/>
    </source>
</evidence>
<accession>A0A1G6XEE2</accession>
<evidence type="ECO:0000256" key="1">
    <source>
        <dbReference type="SAM" id="Phobius"/>
    </source>
</evidence>
<evidence type="ECO:0000313" key="2">
    <source>
        <dbReference type="EMBL" id="SDD76569.1"/>
    </source>
</evidence>
<feature type="transmembrane region" description="Helical" evidence="1">
    <location>
        <begin position="12"/>
        <end position="33"/>
    </location>
</feature>
<dbReference type="RefSeq" id="WP_090592339.1">
    <property type="nucleotide sequence ID" value="NZ_LT629688.1"/>
</dbReference>
<sequence>MWAFISARLRVWLFFAVVVPVLTSVVALVRRLLEKRSGRTKVVRGLQRLEDLGRRQKQRH</sequence>
<organism evidence="2 3">
    <name type="scientific">Auraticoccus monumenti</name>
    <dbReference type="NCBI Taxonomy" id="675864"/>
    <lineage>
        <taxon>Bacteria</taxon>
        <taxon>Bacillati</taxon>
        <taxon>Actinomycetota</taxon>
        <taxon>Actinomycetes</taxon>
        <taxon>Propionibacteriales</taxon>
        <taxon>Propionibacteriaceae</taxon>
        <taxon>Auraticoccus</taxon>
    </lineage>
</organism>
<dbReference type="STRING" id="675864.SAMN04489747_1689"/>
<dbReference type="EMBL" id="LT629688">
    <property type="protein sequence ID" value="SDD76569.1"/>
    <property type="molecule type" value="Genomic_DNA"/>
</dbReference>
<reference evidence="2 3" key="1">
    <citation type="submission" date="2016-10" db="EMBL/GenBank/DDBJ databases">
        <authorList>
            <person name="de Groot N.N."/>
        </authorList>
    </citation>
    <scope>NUCLEOTIDE SEQUENCE [LARGE SCALE GENOMIC DNA]</scope>
    <source>
        <strain evidence="2 3">MON 2.2</strain>
    </source>
</reference>
<keyword evidence="1" id="KW-0472">Membrane</keyword>
<protein>
    <submittedName>
        <fullName evidence="2">Uncharacterized protein</fullName>
    </submittedName>
</protein>
<keyword evidence="1" id="KW-1133">Transmembrane helix</keyword>
<keyword evidence="1" id="KW-0812">Transmembrane</keyword>
<proteinExistence type="predicted"/>
<name>A0A1G6XEE2_9ACTN</name>
<dbReference type="AlphaFoldDB" id="A0A1G6XEE2"/>
<dbReference type="Proteomes" id="UP000198546">
    <property type="component" value="Chromosome i"/>
</dbReference>
<gene>
    <name evidence="2" type="ORF">SAMN04489747_1689</name>
</gene>